<reference evidence="1 3" key="1">
    <citation type="journal article" date="2014" name="BMC Genomics">
        <title>Genome sequence of Anopheles sinensis provides insight into genetics basis of mosquito competence for malaria parasites.</title>
        <authorList>
            <person name="Zhou D."/>
            <person name="Zhang D."/>
            <person name="Ding G."/>
            <person name="Shi L."/>
            <person name="Hou Q."/>
            <person name="Ye Y."/>
            <person name="Xu Y."/>
            <person name="Zhou H."/>
            <person name="Xiong C."/>
            <person name="Li S."/>
            <person name="Yu J."/>
            <person name="Hong S."/>
            <person name="Yu X."/>
            <person name="Zou P."/>
            <person name="Chen C."/>
            <person name="Chang X."/>
            <person name="Wang W."/>
            <person name="Lv Y."/>
            <person name="Sun Y."/>
            <person name="Ma L."/>
            <person name="Shen B."/>
            <person name="Zhu C."/>
        </authorList>
    </citation>
    <scope>NUCLEOTIDE SEQUENCE [LARGE SCALE GENOMIC DNA]</scope>
</reference>
<organism evidence="1">
    <name type="scientific">Anopheles sinensis</name>
    <name type="common">Mosquito</name>
    <dbReference type="NCBI Taxonomy" id="74873"/>
    <lineage>
        <taxon>Eukaryota</taxon>
        <taxon>Metazoa</taxon>
        <taxon>Ecdysozoa</taxon>
        <taxon>Arthropoda</taxon>
        <taxon>Hexapoda</taxon>
        <taxon>Insecta</taxon>
        <taxon>Pterygota</taxon>
        <taxon>Neoptera</taxon>
        <taxon>Endopterygota</taxon>
        <taxon>Diptera</taxon>
        <taxon>Nematocera</taxon>
        <taxon>Culicoidea</taxon>
        <taxon>Culicidae</taxon>
        <taxon>Anophelinae</taxon>
        <taxon>Anopheles</taxon>
    </lineage>
</organism>
<dbReference type="EMBL" id="ATLV01022272">
    <property type="status" value="NOT_ANNOTATED_CDS"/>
    <property type="molecule type" value="Genomic_DNA"/>
</dbReference>
<evidence type="ECO:0000313" key="3">
    <source>
        <dbReference type="Proteomes" id="UP000030765"/>
    </source>
</evidence>
<sequence length="130" mass="14515">MEAVPGFLRAGGSGVQCTSTREPLEFGARYGRSLAKVPLVCGAKNGPFVFALGRMRRQHNWLRFESLHVPAEPEPVKVCEGVRWYHVIGGNPSQAQAVQTPTIGNLPRVHDVTERLYRTMWCDWLTKPAN</sequence>
<protein>
    <submittedName>
        <fullName evidence="1 2">Uncharacterized protein</fullName>
    </submittedName>
</protein>
<name>A0A084WAV9_ANOSI</name>
<dbReference type="VEuPathDB" id="VectorBase:ASIC015593"/>
<proteinExistence type="predicted"/>
<gene>
    <name evidence="1" type="ORF">ZHAS_00015593</name>
</gene>
<dbReference type="Proteomes" id="UP000030765">
    <property type="component" value="Unassembled WGS sequence"/>
</dbReference>
<dbReference type="AlphaFoldDB" id="A0A084WAV9"/>
<keyword evidence="3" id="KW-1185">Reference proteome</keyword>
<dbReference type="EnsemblMetazoa" id="ASIC015593-RA">
    <property type="protein sequence ID" value="ASIC015593-PA"/>
    <property type="gene ID" value="ASIC015593"/>
</dbReference>
<evidence type="ECO:0000313" key="1">
    <source>
        <dbReference type="EMBL" id="KFB47353.1"/>
    </source>
</evidence>
<evidence type="ECO:0000313" key="2">
    <source>
        <dbReference type="EnsemblMetazoa" id="ASIC015593-PA"/>
    </source>
</evidence>
<dbReference type="EMBL" id="KE525331">
    <property type="protein sequence ID" value="KFB47353.1"/>
    <property type="molecule type" value="Genomic_DNA"/>
</dbReference>
<accession>A0A084WAV9</accession>
<reference evidence="2" key="2">
    <citation type="submission" date="2020-05" db="UniProtKB">
        <authorList>
            <consortium name="EnsemblMetazoa"/>
        </authorList>
    </citation>
    <scope>IDENTIFICATION</scope>
</reference>